<dbReference type="Gene3D" id="3.40.140.10">
    <property type="entry name" value="Cytidine Deaminase, domain 2"/>
    <property type="match status" value="1"/>
</dbReference>
<dbReference type="AlphaFoldDB" id="A0AAD4M3P8"/>
<comment type="similarity">
    <text evidence="1">Belongs to the EMC8/EMC9 family.</text>
</comment>
<dbReference type="InterPro" id="IPR005366">
    <property type="entry name" value="EMC8/9"/>
</dbReference>
<comment type="caution">
    <text evidence="3">The sequence shown here is derived from an EMBL/GenBank/DDBJ whole genome shotgun (WGS) entry which is preliminary data.</text>
</comment>
<dbReference type="PROSITE" id="PS50249">
    <property type="entry name" value="MPN"/>
    <property type="match status" value="1"/>
</dbReference>
<name>A0AAD4M3P8_9AGAM</name>
<proteinExistence type="inferred from homology"/>
<dbReference type="PANTHER" id="PTHR12941:SF10">
    <property type="entry name" value="ER MEMBRANE PROTEIN COMPLEX SUBUNIT 8_9 HOMOLOG"/>
    <property type="match status" value="1"/>
</dbReference>
<sequence length="124" mass="13434">MSSPSFQLANLTYTKLILHALKYPHRAVNGVLLGSVSPSGSTVNVVDAVPLQHHWTSLSPMMEVGLGMATNYARSRQLDVVGYYQAPERVGDTTLSPVGERVTSKIKETFPTPLAIVVSPRKLS</sequence>
<dbReference type="EMBL" id="WTXG01000017">
    <property type="protein sequence ID" value="KAI0300677.1"/>
    <property type="molecule type" value="Genomic_DNA"/>
</dbReference>
<dbReference type="CDD" id="cd08060">
    <property type="entry name" value="MPN_UPF0172"/>
    <property type="match status" value="1"/>
</dbReference>
<dbReference type="GO" id="GO:0072546">
    <property type="term" value="C:EMC complex"/>
    <property type="evidence" value="ECO:0007669"/>
    <property type="project" value="InterPro"/>
</dbReference>
<organism evidence="3 4">
    <name type="scientific">Multifurca ochricompacta</name>
    <dbReference type="NCBI Taxonomy" id="376703"/>
    <lineage>
        <taxon>Eukaryota</taxon>
        <taxon>Fungi</taxon>
        <taxon>Dikarya</taxon>
        <taxon>Basidiomycota</taxon>
        <taxon>Agaricomycotina</taxon>
        <taxon>Agaricomycetes</taxon>
        <taxon>Russulales</taxon>
        <taxon>Russulaceae</taxon>
        <taxon>Multifurca</taxon>
    </lineage>
</organism>
<evidence type="ECO:0000313" key="4">
    <source>
        <dbReference type="Proteomes" id="UP001203297"/>
    </source>
</evidence>
<accession>A0AAD4M3P8</accession>
<dbReference type="Pfam" id="PF03665">
    <property type="entry name" value="UPF0172"/>
    <property type="match status" value="1"/>
</dbReference>
<evidence type="ECO:0000313" key="3">
    <source>
        <dbReference type="EMBL" id="KAI0300677.1"/>
    </source>
</evidence>
<keyword evidence="4" id="KW-1185">Reference proteome</keyword>
<feature type="domain" description="MPN" evidence="2">
    <location>
        <begin position="6"/>
        <end position="124"/>
    </location>
</feature>
<protein>
    <recommendedName>
        <fullName evidence="2">MPN domain-containing protein</fullName>
    </recommendedName>
</protein>
<gene>
    <name evidence="3" type="ORF">B0F90DRAFT_1629384</name>
</gene>
<dbReference type="PANTHER" id="PTHR12941">
    <property type="entry name" value="ER MEMBRANE PROTEIN COMPLEX"/>
    <property type="match status" value="1"/>
</dbReference>
<evidence type="ECO:0000259" key="2">
    <source>
        <dbReference type="PROSITE" id="PS50249"/>
    </source>
</evidence>
<dbReference type="Proteomes" id="UP001203297">
    <property type="component" value="Unassembled WGS sequence"/>
</dbReference>
<dbReference type="InterPro" id="IPR037518">
    <property type="entry name" value="MPN"/>
</dbReference>
<evidence type="ECO:0000256" key="1">
    <source>
        <dbReference type="ARBA" id="ARBA00007461"/>
    </source>
</evidence>
<reference evidence="3" key="1">
    <citation type="journal article" date="2022" name="New Phytol.">
        <title>Evolutionary transition to the ectomycorrhizal habit in the genomes of a hyperdiverse lineage of mushroom-forming fungi.</title>
        <authorList>
            <person name="Looney B."/>
            <person name="Miyauchi S."/>
            <person name="Morin E."/>
            <person name="Drula E."/>
            <person name="Courty P.E."/>
            <person name="Kohler A."/>
            <person name="Kuo A."/>
            <person name="LaButti K."/>
            <person name="Pangilinan J."/>
            <person name="Lipzen A."/>
            <person name="Riley R."/>
            <person name="Andreopoulos W."/>
            <person name="He G."/>
            <person name="Johnson J."/>
            <person name="Nolan M."/>
            <person name="Tritt A."/>
            <person name="Barry K.W."/>
            <person name="Grigoriev I.V."/>
            <person name="Nagy L.G."/>
            <person name="Hibbett D."/>
            <person name="Henrissat B."/>
            <person name="Matheny P.B."/>
            <person name="Labbe J."/>
            <person name="Martin F.M."/>
        </authorList>
    </citation>
    <scope>NUCLEOTIDE SEQUENCE</scope>
    <source>
        <strain evidence="3">BPL690</strain>
    </source>
</reference>